<dbReference type="InterPro" id="IPR006139">
    <property type="entry name" value="D-isomer_2_OHA_DH_cat_dom"/>
</dbReference>
<evidence type="ECO:0000256" key="4">
    <source>
        <dbReference type="RuleBase" id="RU003719"/>
    </source>
</evidence>
<dbReference type="SUPFAM" id="SSF51735">
    <property type="entry name" value="NAD(P)-binding Rossmann-fold domains"/>
    <property type="match status" value="1"/>
</dbReference>
<dbReference type="Gene3D" id="3.40.50.720">
    <property type="entry name" value="NAD(P)-binding Rossmann-like Domain"/>
    <property type="match status" value="2"/>
</dbReference>
<dbReference type="PROSITE" id="PS00670">
    <property type="entry name" value="D_2_HYDROXYACID_DH_2"/>
    <property type="match status" value="1"/>
</dbReference>
<dbReference type="Pfam" id="PF02826">
    <property type="entry name" value="2-Hacid_dh_C"/>
    <property type="match status" value="1"/>
</dbReference>
<dbReference type="PROSITE" id="PS00671">
    <property type="entry name" value="D_2_HYDROXYACID_DH_3"/>
    <property type="match status" value="1"/>
</dbReference>
<sequence length="346" mass="37019">MNAVPLNTVFLDAATLTPESHYSVKDVFGDDSQLDMSPGSNDWDIDPQSLVKACQNLTCYAGTRTDQIIQRCQSADVIITNKVVLDQTILQQLPNLKLICIAATGTNNVDLAAAKAQGIAVTNVAGYSTQSVVQICFSLLLYLSSGLSSLQAATENAGWASHHQFVMLPQAFQQLAGKTLGILGYGAIGKAVADVARAFEMKVIVAQLPGRPAGYNRMALPQLLPKCDVVSLHCPLNDNTNKLVGDEFLSLMKPSSLLLNTARGGLIDEQALANALLNGSIAGAGLDVLSTEPPDKNNPLLNAEIRNIIVTPHVGWASQQARQTLINELAKNLTAFEHKNPRNRIV</sequence>
<dbReference type="SUPFAM" id="SSF52283">
    <property type="entry name" value="Formate/glycerate dehydrogenase catalytic domain-like"/>
    <property type="match status" value="1"/>
</dbReference>
<feature type="domain" description="D-isomer specific 2-hydroxyacid dehydrogenase NAD-binding" evidence="6">
    <location>
        <begin position="138"/>
        <end position="315"/>
    </location>
</feature>
<dbReference type="EMBL" id="QGGU01000004">
    <property type="protein sequence ID" value="PWK52800.1"/>
    <property type="molecule type" value="Genomic_DNA"/>
</dbReference>
<dbReference type="InterPro" id="IPR029753">
    <property type="entry name" value="D-isomer_DH_CS"/>
</dbReference>
<dbReference type="InterPro" id="IPR036291">
    <property type="entry name" value="NAD(P)-bd_dom_sf"/>
</dbReference>
<dbReference type="GO" id="GO:0051287">
    <property type="term" value="F:NAD binding"/>
    <property type="evidence" value="ECO:0007669"/>
    <property type="project" value="InterPro"/>
</dbReference>
<comment type="caution">
    <text evidence="7">The sequence shown here is derived from an EMBL/GenBank/DDBJ whole genome shotgun (WGS) entry which is preliminary data.</text>
</comment>
<dbReference type="RefSeq" id="WP_109762790.1">
    <property type="nucleotide sequence ID" value="NZ_QGGU01000004.1"/>
</dbReference>
<protein>
    <submittedName>
        <fullName evidence="7">Glycerate dehydrogenase</fullName>
    </submittedName>
</protein>
<keyword evidence="2 4" id="KW-0560">Oxidoreductase</keyword>
<dbReference type="InterPro" id="IPR050418">
    <property type="entry name" value="D-iso_2-hydroxyacid_DH_PdxB"/>
</dbReference>
<evidence type="ECO:0000259" key="6">
    <source>
        <dbReference type="Pfam" id="PF02826"/>
    </source>
</evidence>
<dbReference type="Proteomes" id="UP000245790">
    <property type="component" value="Unassembled WGS sequence"/>
</dbReference>
<dbReference type="PANTHER" id="PTHR43761:SF1">
    <property type="entry name" value="D-ISOMER SPECIFIC 2-HYDROXYACID DEHYDROGENASE CATALYTIC DOMAIN-CONTAINING PROTEIN-RELATED"/>
    <property type="match status" value="1"/>
</dbReference>
<name>A0A316FZ29_9GAMM</name>
<proteinExistence type="inferred from homology"/>
<evidence type="ECO:0000256" key="3">
    <source>
        <dbReference type="ARBA" id="ARBA00023027"/>
    </source>
</evidence>
<reference evidence="7 8" key="1">
    <citation type="submission" date="2018-05" db="EMBL/GenBank/DDBJ databases">
        <title>Genomic Encyclopedia of Type Strains, Phase IV (KMG-IV): sequencing the most valuable type-strain genomes for metagenomic binning, comparative biology and taxonomic classification.</title>
        <authorList>
            <person name="Goeker M."/>
        </authorList>
    </citation>
    <scope>NUCLEOTIDE SEQUENCE [LARGE SCALE GENOMIC DNA]</scope>
    <source>
        <strain evidence="7 8">DSM 25350</strain>
    </source>
</reference>
<dbReference type="Pfam" id="PF00389">
    <property type="entry name" value="2-Hacid_dh"/>
    <property type="match status" value="1"/>
</dbReference>
<gene>
    <name evidence="7" type="ORF">C8D97_10418</name>
</gene>
<evidence type="ECO:0000259" key="5">
    <source>
        <dbReference type="Pfam" id="PF00389"/>
    </source>
</evidence>
<organism evidence="7 8">
    <name type="scientific">Pleionea mediterranea</name>
    <dbReference type="NCBI Taxonomy" id="523701"/>
    <lineage>
        <taxon>Bacteria</taxon>
        <taxon>Pseudomonadati</taxon>
        <taxon>Pseudomonadota</taxon>
        <taxon>Gammaproteobacteria</taxon>
        <taxon>Oceanospirillales</taxon>
        <taxon>Pleioneaceae</taxon>
        <taxon>Pleionea</taxon>
    </lineage>
</organism>
<evidence type="ECO:0000313" key="7">
    <source>
        <dbReference type="EMBL" id="PWK52800.1"/>
    </source>
</evidence>
<dbReference type="OrthoDB" id="9805416at2"/>
<accession>A0A316FZ29</accession>
<dbReference type="CDD" id="cd12162">
    <property type="entry name" value="2-Hacid_dh_4"/>
    <property type="match status" value="1"/>
</dbReference>
<comment type="similarity">
    <text evidence="1 4">Belongs to the D-isomer specific 2-hydroxyacid dehydrogenase family.</text>
</comment>
<dbReference type="GO" id="GO:0016616">
    <property type="term" value="F:oxidoreductase activity, acting on the CH-OH group of donors, NAD or NADP as acceptor"/>
    <property type="evidence" value="ECO:0007669"/>
    <property type="project" value="InterPro"/>
</dbReference>
<keyword evidence="3" id="KW-0520">NAD</keyword>
<keyword evidence="8" id="KW-1185">Reference proteome</keyword>
<evidence type="ECO:0000313" key="8">
    <source>
        <dbReference type="Proteomes" id="UP000245790"/>
    </source>
</evidence>
<feature type="domain" description="D-isomer specific 2-hydroxyacid dehydrogenase catalytic" evidence="5">
    <location>
        <begin position="52"/>
        <end position="344"/>
    </location>
</feature>
<evidence type="ECO:0000256" key="2">
    <source>
        <dbReference type="ARBA" id="ARBA00023002"/>
    </source>
</evidence>
<dbReference type="AlphaFoldDB" id="A0A316FZ29"/>
<evidence type="ECO:0000256" key="1">
    <source>
        <dbReference type="ARBA" id="ARBA00005854"/>
    </source>
</evidence>
<dbReference type="PANTHER" id="PTHR43761">
    <property type="entry name" value="D-ISOMER SPECIFIC 2-HYDROXYACID DEHYDROGENASE FAMILY PROTEIN (AFU_ORTHOLOGUE AFUA_1G13630)"/>
    <property type="match status" value="1"/>
</dbReference>
<dbReference type="InterPro" id="IPR006140">
    <property type="entry name" value="D-isomer_DH_NAD-bd"/>
</dbReference>